<dbReference type="RefSeq" id="WP_090736711.1">
    <property type="nucleotide sequence ID" value="NZ_FNYQ01000218.1"/>
</dbReference>
<reference evidence="1 2" key="1">
    <citation type="submission" date="2016-10" db="EMBL/GenBank/DDBJ databases">
        <authorList>
            <person name="de Groot N.N."/>
        </authorList>
    </citation>
    <scope>NUCLEOTIDE SEQUENCE [LARGE SCALE GENOMIC DNA]</scope>
    <source>
        <strain evidence="1 2">DSM 373</strain>
    </source>
</reference>
<dbReference type="EMBL" id="FNYQ01000218">
    <property type="protein sequence ID" value="SEJ69536.1"/>
    <property type="molecule type" value="Genomic_DNA"/>
</dbReference>
<protein>
    <submittedName>
        <fullName evidence="1">Uncharacterized protein</fullName>
    </submittedName>
</protein>
<proteinExistence type="predicted"/>
<evidence type="ECO:0000313" key="2">
    <source>
        <dbReference type="Proteomes" id="UP000199250"/>
    </source>
</evidence>
<accession>A0A1H7AX93</accession>
<dbReference type="AlphaFoldDB" id="A0A1H7AX93"/>
<organism evidence="1 2">
    <name type="scientific">Azotobacter beijerinckii</name>
    <dbReference type="NCBI Taxonomy" id="170623"/>
    <lineage>
        <taxon>Bacteria</taxon>
        <taxon>Pseudomonadati</taxon>
        <taxon>Pseudomonadota</taxon>
        <taxon>Gammaproteobacteria</taxon>
        <taxon>Pseudomonadales</taxon>
        <taxon>Pseudomonadaceae</taxon>
        <taxon>Azotobacter</taxon>
    </lineage>
</organism>
<dbReference type="Proteomes" id="UP000199250">
    <property type="component" value="Unassembled WGS sequence"/>
</dbReference>
<evidence type="ECO:0000313" key="1">
    <source>
        <dbReference type="EMBL" id="SEJ69536.1"/>
    </source>
</evidence>
<sequence length="115" mass="12690">MFGLKVYDETGTVILNSADFTYEVIFNTTLDWTGVNFDAESSYTVDGFDPAACVFCIFLETPGAYDPEDGDGVPPLPYIYPVTSNVITLRRSTPGNTSTKSYANGVYRLIAFRML</sequence>
<gene>
    <name evidence="1" type="ORF">SAMN04244572_04930</name>
</gene>
<name>A0A1H7AX93_9GAMM</name>